<evidence type="ECO:0000313" key="3">
    <source>
        <dbReference type="Proteomes" id="UP000244880"/>
    </source>
</evidence>
<reference evidence="2 3" key="1">
    <citation type="submission" date="2018-03" db="EMBL/GenBank/DDBJ databases">
        <authorList>
            <person name="Keele B.F."/>
        </authorList>
    </citation>
    <scope>NUCLEOTIDE SEQUENCE [LARGE SCALE GENOMIC DNA]</scope>
    <source>
        <strain evidence="2 3">CECT 8599</strain>
    </source>
</reference>
<dbReference type="EMBL" id="OMOR01000001">
    <property type="protein sequence ID" value="SPH21074.1"/>
    <property type="molecule type" value="Genomic_DNA"/>
</dbReference>
<dbReference type="Proteomes" id="UP000244880">
    <property type="component" value="Unassembled WGS sequence"/>
</dbReference>
<gene>
    <name evidence="2" type="ORF">ASD8599_01815</name>
</gene>
<organism evidence="2 3">
    <name type="scientific">Ascidiaceihabitans donghaensis</name>
    <dbReference type="NCBI Taxonomy" id="1510460"/>
    <lineage>
        <taxon>Bacteria</taxon>
        <taxon>Pseudomonadati</taxon>
        <taxon>Pseudomonadota</taxon>
        <taxon>Alphaproteobacteria</taxon>
        <taxon>Rhodobacterales</taxon>
        <taxon>Paracoccaceae</taxon>
        <taxon>Ascidiaceihabitans</taxon>
    </lineage>
</organism>
<feature type="transmembrane region" description="Helical" evidence="1">
    <location>
        <begin position="346"/>
        <end position="366"/>
    </location>
</feature>
<keyword evidence="3" id="KW-1185">Reference proteome</keyword>
<keyword evidence="1" id="KW-0812">Transmembrane</keyword>
<name>A0A2R8BDC3_9RHOB</name>
<keyword evidence="1" id="KW-0472">Membrane</keyword>
<feature type="transmembrane region" description="Helical" evidence="1">
    <location>
        <begin position="282"/>
        <end position="300"/>
    </location>
</feature>
<dbReference type="OrthoDB" id="7876799at2"/>
<sequence length="373" mass="41798">MAELHDASKSAGHLIEVREDGSALRNDGVELSPAGQNPWYVLATVYGEPRNPLDADVIAKNRRIWNGWACAGKSPEERAALAKKVDLPVEELADLTEVERQAIEDAFAARLGGAIPVPDNNQYIDMSEIHFSNTVVLEKWIFNAAASFHSASFSGFAYFGSASFGVAAEFSDQMFDGQTVFTGTKFLGAVPKFYQRDFHQDTEFTTDPDLWPTITAENANESKRAYTRLRKVMNELQNPDDEHFFFRQEMECKRHLENWWNRWPIHLFKWFSGYGHSITRPVAWLAGSVVVGGSVIGSYLRTNGTTGNASIWEGVGVSFANTFPFLGFGRNMHPNFFEKAPAWLDAFSGAQSIFGVILLFFVGLALRNRFRIK</sequence>
<evidence type="ECO:0000313" key="2">
    <source>
        <dbReference type="EMBL" id="SPH21074.1"/>
    </source>
</evidence>
<protein>
    <submittedName>
        <fullName evidence="2">Uncharacterized protein</fullName>
    </submittedName>
</protein>
<proteinExistence type="predicted"/>
<dbReference type="AlphaFoldDB" id="A0A2R8BDC3"/>
<accession>A0A2R8BDC3</accession>
<evidence type="ECO:0000256" key="1">
    <source>
        <dbReference type="SAM" id="Phobius"/>
    </source>
</evidence>
<dbReference type="RefSeq" id="WP_108828200.1">
    <property type="nucleotide sequence ID" value="NZ_OMOR01000001.1"/>
</dbReference>
<keyword evidence="1" id="KW-1133">Transmembrane helix</keyword>
<feature type="transmembrane region" description="Helical" evidence="1">
    <location>
        <begin position="307"/>
        <end position="326"/>
    </location>
</feature>